<accession>A0A363D5Q4</accession>
<name>A0A363D5Q4_9BACT</name>
<evidence type="ECO:0000313" key="2">
    <source>
        <dbReference type="Proteomes" id="UP000251135"/>
    </source>
</evidence>
<protein>
    <submittedName>
        <fullName evidence="1">Uncharacterized protein</fullName>
    </submittedName>
</protein>
<keyword evidence="2" id="KW-1185">Reference proteome</keyword>
<organism evidence="1 2">
    <name type="scientific">Arcobacter caeni</name>
    <dbReference type="NCBI Taxonomy" id="1912877"/>
    <lineage>
        <taxon>Bacteria</taxon>
        <taxon>Pseudomonadati</taxon>
        <taxon>Campylobacterota</taxon>
        <taxon>Epsilonproteobacteria</taxon>
        <taxon>Campylobacterales</taxon>
        <taxon>Arcobacteraceae</taxon>
        <taxon>Arcobacter</taxon>
    </lineage>
</organism>
<dbReference type="EMBL" id="MUXE01000001">
    <property type="protein sequence ID" value="PUE66639.1"/>
    <property type="molecule type" value="Genomic_DNA"/>
</dbReference>
<proteinExistence type="predicted"/>
<dbReference type="RefSeq" id="WP_108557748.1">
    <property type="nucleotide sequence ID" value="NZ_MUXE01000001.1"/>
</dbReference>
<comment type="caution">
    <text evidence="1">The sequence shown here is derived from an EMBL/GenBank/DDBJ whole genome shotgun (WGS) entry which is preliminary data.</text>
</comment>
<sequence>MEYELYKLTTHPDYFRFDDPELNIRGYWIKTADFAVLTAKSKQVIISKTISNILPGNIICELTSNSSANYYFISIEPLPYTPEEARLFRLELLSSQSSINLDIVEYVDENGKKIPQFHNSNIKVMGYWLPTDEYAKLLNIGKGTLIRRTQENQLHPGTIYKQGTGATPNLYFVNLSKPAYTAQEAELFLVKFIINKIEKMISELSNLPKWQEIKSFSKMLNENKGLPEALNSLSSLGVSNLNKMFEFNKKLMKLFPEG</sequence>
<dbReference type="AlphaFoldDB" id="A0A363D5Q4"/>
<reference evidence="1 2" key="1">
    <citation type="submission" date="2017-02" db="EMBL/GenBank/DDBJ databases">
        <title>Arcobacter caeni sp. nov, a new Arcobacter species isolated from reclaimed water.</title>
        <authorList>
            <person name="Figueras M.J."/>
            <person name="Perez-Cataluna A."/>
            <person name="Salas-Masso N."/>
        </authorList>
    </citation>
    <scope>NUCLEOTIDE SEQUENCE [LARGE SCALE GENOMIC DNA]</scope>
    <source>
        <strain evidence="1 2">RW17-10</strain>
    </source>
</reference>
<dbReference type="Proteomes" id="UP000251135">
    <property type="component" value="Unassembled WGS sequence"/>
</dbReference>
<evidence type="ECO:0000313" key="1">
    <source>
        <dbReference type="EMBL" id="PUE66639.1"/>
    </source>
</evidence>
<gene>
    <name evidence="1" type="ORF">B0174_00885</name>
</gene>